<feature type="domain" description="DNA binding HTH" evidence="1">
    <location>
        <begin position="49"/>
        <end position="89"/>
    </location>
</feature>
<evidence type="ECO:0000313" key="3">
    <source>
        <dbReference type="Proteomes" id="UP000182200"/>
    </source>
</evidence>
<organism evidence="2 3">
    <name type="scientific">Candidatus Kryptonium thompsonii</name>
    <dbReference type="NCBI Taxonomy" id="1633631"/>
    <lineage>
        <taxon>Bacteria</taxon>
        <taxon>Pseudomonadati</taxon>
        <taxon>Candidatus Kryptoniota</taxon>
        <taxon>Candidatus Kryptonium</taxon>
    </lineage>
</organism>
<protein>
    <submittedName>
        <fullName evidence="2">Regulatory protein, Fis family</fullName>
    </submittedName>
</protein>
<reference evidence="2 3" key="1">
    <citation type="submission" date="2015-11" db="EMBL/GenBank/DDBJ databases">
        <authorList>
            <person name="Varghese N."/>
        </authorList>
    </citation>
    <scope>NUCLEOTIDE SEQUENCE [LARGE SCALE GENOMIC DNA]</scope>
    <source>
        <strain evidence="2 3">JGI-8</strain>
    </source>
</reference>
<gene>
    <name evidence="2" type="ORF">JGI8_01268</name>
</gene>
<name>A0ABM9UXS6_9BACT</name>
<dbReference type="EMBL" id="CZVI01000017">
    <property type="protein sequence ID" value="CUS89054.1"/>
    <property type="molecule type" value="Genomic_DNA"/>
</dbReference>
<dbReference type="InterPro" id="IPR002197">
    <property type="entry name" value="HTH_Fis"/>
</dbReference>
<evidence type="ECO:0000259" key="1">
    <source>
        <dbReference type="Pfam" id="PF02954"/>
    </source>
</evidence>
<dbReference type="SUPFAM" id="SSF46689">
    <property type="entry name" value="Homeodomain-like"/>
    <property type="match status" value="1"/>
</dbReference>
<proteinExistence type="predicted"/>
<accession>A0ABM9UXS6</accession>
<dbReference type="Pfam" id="PF02954">
    <property type="entry name" value="HTH_8"/>
    <property type="match status" value="1"/>
</dbReference>
<dbReference type="Gene3D" id="1.10.10.60">
    <property type="entry name" value="Homeodomain-like"/>
    <property type="match status" value="1"/>
</dbReference>
<dbReference type="PRINTS" id="PR01590">
    <property type="entry name" value="HTHFIS"/>
</dbReference>
<feature type="non-terminal residue" evidence="2">
    <location>
        <position position="1"/>
    </location>
</feature>
<comment type="caution">
    <text evidence="2">The sequence shown here is derived from an EMBL/GenBank/DDBJ whole genome shotgun (WGS) entry which is preliminary data.</text>
</comment>
<sequence>IERCVILSKGGIITPDLLPENLKSGKRDIDDFNIPIVSENLAEARRKVIEAFEKKFLIELLKKNRGNVSLSAKSAGVTRQNLTYLLKKYNIDPKSFR</sequence>
<evidence type="ECO:0000313" key="2">
    <source>
        <dbReference type="EMBL" id="CUS89054.1"/>
    </source>
</evidence>
<dbReference type="RefSeq" id="WP_276525933.1">
    <property type="nucleotide sequence ID" value="NZ_CZVI01000017.1"/>
</dbReference>
<dbReference type="InterPro" id="IPR009057">
    <property type="entry name" value="Homeodomain-like_sf"/>
</dbReference>
<dbReference type="Proteomes" id="UP000182200">
    <property type="component" value="Unassembled WGS sequence"/>
</dbReference>
<keyword evidence="3" id="KW-1185">Reference proteome</keyword>